<dbReference type="PANTHER" id="PTHR46513:SF13">
    <property type="entry name" value="EGF-LIKE DOMAIN-CONTAINING PROTEIN"/>
    <property type="match status" value="1"/>
</dbReference>
<dbReference type="AlphaFoldDB" id="A0A9W9Z999"/>
<keyword evidence="4" id="KW-1185">Reference proteome</keyword>
<feature type="domain" description="EGF-like" evidence="2">
    <location>
        <begin position="262"/>
        <end position="277"/>
    </location>
</feature>
<reference evidence="3" key="1">
    <citation type="submission" date="2023-01" db="EMBL/GenBank/DDBJ databases">
        <title>Genome assembly of the deep-sea coral Lophelia pertusa.</title>
        <authorList>
            <person name="Herrera S."/>
            <person name="Cordes E."/>
        </authorList>
    </citation>
    <scope>NUCLEOTIDE SEQUENCE</scope>
    <source>
        <strain evidence="3">USNM1676648</strain>
        <tissue evidence="3">Polyp</tissue>
    </source>
</reference>
<dbReference type="CDD" id="cd00053">
    <property type="entry name" value="EGF"/>
    <property type="match status" value="1"/>
</dbReference>
<dbReference type="OrthoDB" id="9990982at2759"/>
<dbReference type="SMART" id="SM00135">
    <property type="entry name" value="LY"/>
    <property type="match status" value="2"/>
</dbReference>
<comment type="caution">
    <text evidence="3">The sequence shown here is derived from an EMBL/GenBank/DDBJ whole genome shotgun (WGS) entry which is preliminary data.</text>
</comment>
<sequence>MNCSRQLERLELSTMITTKNRHSNERERLFAMFQLQTAPPSSRMLLIWVALFGFLSALQGSEADANSSSPVIFYSNEDSIRYIGVNDLSVRGTLISGLTKARALALYVERGWIVWSEKDGTEISRLHLPGGTKEVILHTLEVRDIAIEWETGLIYWTDHGKETIEVARIDGSYRKTLISGQYVANPMAIAVDPLRGDLKSRSIERFNLTTAEHLHNMGWLTIQRVYGIALNDSSRETPGKTDCKTNSKCSHLCLLTPSGYQCACPDGYELLPDNKTCNATVQPTRPPVPGMFETAFSFCQEIN</sequence>
<evidence type="ECO:0000256" key="1">
    <source>
        <dbReference type="PROSITE-ProRule" id="PRU00461"/>
    </source>
</evidence>
<name>A0A9W9Z999_9CNID</name>
<dbReference type="InterPro" id="IPR011042">
    <property type="entry name" value="6-blade_b-propeller_TolB-like"/>
</dbReference>
<dbReference type="InterPro" id="IPR000033">
    <property type="entry name" value="LDLR_classB_rpt"/>
</dbReference>
<proteinExistence type="predicted"/>
<accession>A0A9W9Z999</accession>
<dbReference type="PANTHER" id="PTHR46513">
    <property type="entry name" value="VITELLOGENIN RECEPTOR-LIKE PROTEIN-RELATED-RELATED"/>
    <property type="match status" value="1"/>
</dbReference>
<dbReference type="PROSITE" id="PS01186">
    <property type="entry name" value="EGF_2"/>
    <property type="match status" value="1"/>
</dbReference>
<dbReference type="EMBL" id="MU826379">
    <property type="protein sequence ID" value="KAJ7377402.1"/>
    <property type="molecule type" value="Genomic_DNA"/>
</dbReference>
<evidence type="ECO:0000259" key="2">
    <source>
        <dbReference type="PROSITE" id="PS01186"/>
    </source>
</evidence>
<dbReference type="PROSITE" id="PS51120">
    <property type="entry name" value="LDLRB"/>
    <property type="match status" value="1"/>
</dbReference>
<dbReference type="Pfam" id="PF14670">
    <property type="entry name" value="FXa_inhibition"/>
    <property type="match status" value="1"/>
</dbReference>
<dbReference type="InterPro" id="IPR050778">
    <property type="entry name" value="Cueball_EGF_LRP_Nidogen"/>
</dbReference>
<protein>
    <recommendedName>
        <fullName evidence="2">EGF-like domain-containing protein</fullName>
    </recommendedName>
</protein>
<dbReference type="SMART" id="SM00181">
    <property type="entry name" value="EGF"/>
    <property type="match status" value="1"/>
</dbReference>
<organism evidence="3 4">
    <name type="scientific">Desmophyllum pertusum</name>
    <dbReference type="NCBI Taxonomy" id="174260"/>
    <lineage>
        <taxon>Eukaryota</taxon>
        <taxon>Metazoa</taxon>
        <taxon>Cnidaria</taxon>
        <taxon>Anthozoa</taxon>
        <taxon>Hexacorallia</taxon>
        <taxon>Scleractinia</taxon>
        <taxon>Caryophylliina</taxon>
        <taxon>Caryophylliidae</taxon>
        <taxon>Desmophyllum</taxon>
    </lineage>
</organism>
<gene>
    <name evidence="3" type="ORF">OS493_029300</name>
</gene>
<feature type="repeat" description="LDL-receptor class B" evidence="1">
    <location>
        <begin position="152"/>
        <end position="195"/>
    </location>
</feature>
<dbReference type="Pfam" id="PF00058">
    <property type="entry name" value="Ldl_recept_b"/>
    <property type="match status" value="1"/>
</dbReference>
<dbReference type="SUPFAM" id="SSF57196">
    <property type="entry name" value="EGF/Laminin"/>
    <property type="match status" value="1"/>
</dbReference>
<evidence type="ECO:0000313" key="4">
    <source>
        <dbReference type="Proteomes" id="UP001163046"/>
    </source>
</evidence>
<evidence type="ECO:0000313" key="3">
    <source>
        <dbReference type="EMBL" id="KAJ7377402.1"/>
    </source>
</evidence>
<dbReference type="InterPro" id="IPR000742">
    <property type="entry name" value="EGF"/>
</dbReference>
<dbReference type="Gene3D" id="2.120.10.30">
    <property type="entry name" value="TolB, C-terminal domain"/>
    <property type="match status" value="2"/>
</dbReference>
<dbReference type="Proteomes" id="UP001163046">
    <property type="component" value="Unassembled WGS sequence"/>
</dbReference>
<dbReference type="SUPFAM" id="SSF63825">
    <property type="entry name" value="YWTD domain"/>
    <property type="match status" value="1"/>
</dbReference>